<feature type="compositionally biased region" description="Basic residues" evidence="1">
    <location>
        <begin position="209"/>
        <end position="219"/>
    </location>
</feature>
<comment type="caution">
    <text evidence="2">The sequence shown here is derived from an EMBL/GenBank/DDBJ whole genome shotgun (WGS) entry which is preliminary data.</text>
</comment>
<dbReference type="AlphaFoldDB" id="A0A941GH53"/>
<reference evidence="2" key="1">
    <citation type="submission" date="2021-04" db="EMBL/GenBank/DDBJ databases">
        <title>Genomic analysis of electroactive and textile dye degrading Bacillus circulans strain: DC10 isolated from constructed wetland-microbial fuel cells treating textile dye wastewaters.</title>
        <authorList>
            <person name="Patel D.U."/>
            <person name="Desai C.R."/>
        </authorList>
    </citation>
    <scope>NUCLEOTIDE SEQUENCE</scope>
    <source>
        <strain evidence="2">DC10</strain>
    </source>
</reference>
<gene>
    <name evidence="2" type="ORF">KD144_23110</name>
</gene>
<dbReference type="OrthoDB" id="9801392at2"/>
<evidence type="ECO:0000313" key="2">
    <source>
        <dbReference type="EMBL" id="MBR8672427.1"/>
    </source>
</evidence>
<proteinExistence type="predicted"/>
<sequence>MIPVFGMDFYKEASENVLDQKGITTVSFEDLKQFYVDVYEVITEMLELIVAYNNLKYRGDFLLMKEIRSDVVSLDDYTNKLKSKGIKLSFIDGNEAFDNIVYPHLNKELRNAIGHNTYKIDIQSQQITYFPKGKEGNEQPPVISLKDFTRSCWDIFQSLMNLSELVYQTRSFYYLEQGLYPALENIYQENIPVKNKKKKPNSKRINEKQKRKSRKKNRK</sequence>
<name>A0A941GH53_NIACI</name>
<organism evidence="2">
    <name type="scientific">Niallia circulans</name>
    <name type="common">Bacillus circulans</name>
    <dbReference type="NCBI Taxonomy" id="1397"/>
    <lineage>
        <taxon>Bacteria</taxon>
        <taxon>Bacillati</taxon>
        <taxon>Bacillota</taxon>
        <taxon>Bacilli</taxon>
        <taxon>Bacillales</taxon>
        <taxon>Bacillaceae</taxon>
        <taxon>Niallia</taxon>
    </lineage>
</organism>
<feature type="region of interest" description="Disordered" evidence="1">
    <location>
        <begin position="191"/>
        <end position="219"/>
    </location>
</feature>
<dbReference type="EMBL" id="JAGTPX010000041">
    <property type="protein sequence ID" value="MBR8672427.1"/>
    <property type="molecule type" value="Genomic_DNA"/>
</dbReference>
<evidence type="ECO:0000256" key="1">
    <source>
        <dbReference type="SAM" id="MobiDB-lite"/>
    </source>
</evidence>
<dbReference type="RefSeq" id="WP_053215802.1">
    <property type="nucleotide sequence ID" value="NZ_JAGTPX020000007.1"/>
</dbReference>
<protein>
    <submittedName>
        <fullName evidence="2">Uncharacterized protein</fullName>
    </submittedName>
</protein>
<accession>A0A941GH53</accession>